<protein>
    <submittedName>
        <fullName evidence="1">Uncharacterized protein</fullName>
    </submittedName>
</protein>
<comment type="caution">
    <text evidence="1">The sequence shown here is derived from an EMBL/GenBank/DDBJ whole genome shotgun (WGS) entry which is preliminary data.</text>
</comment>
<dbReference type="Proteomes" id="UP001165960">
    <property type="component" value="Unassembled WGS sequence"/>
</dbReference>
<keyword evidence="2" id="KW-1185">Reference proteome</keyword>
<accession>A0ACC2TZJ0</accession>
<sequence length="144" mass="16103">MEVAHNLHCHIMDGGYTLVKILPPAGEREYGQVGVKKQILWQGCNPVNSSQDQGVLDNVVHQVVSWEDLLPIQEELGIVNPKEDPVQVLNRRSHPELKEEPQVNNKVKPFTSKGFCKLKELIIHGTNGYKSNNFDAPAGNQTRS</sequence>
<organism evidence="1 2">
    <name type="scientific">Entomophthora muscae</name>
    <dbReference type="NCBI Taxonomy" id="34485"/>
    <lineage>
        <taxon>Eukaryota</taxon>
        <taxon>Fungi</taxon>
        <taxon>Fungi incertae sedis</taxon>
        <taxon>Zoopagomycota</taxon>
        <taxon>Entomophthoromycotina</taxon>
        <taxon>Entomophthoromycetes</taxon>
        <taxon>Entomophthorales</taxon>
        <taxon>Entomophthoraceae</taxon>
        <taxon>Entomophthora</taxon>
    </lineage>
</organism>
<reference evidence="1" key="1">
    <citation type="submission" date="2022-04" db="EMBL/GenBank/DDBJ databases">
        <title>Genome of the entomopathogenic fungus Entomophthora muscae.</title>
        <authorList>
            <person name="Elya C."/>
            <person name="Lovett B.R."/>
            <person name="Lee E."/>
            <person name="Macias A.M."/>
            <person name="Hajek A.E."/>
            <person name="De Bivort B.L."/>
            <person name="Kasson M.T."/>
            <person name="De Fine Licht H.H."/>
            <person name="Stajich J.E."/>
        </authorList>
    </citation>
    <scope>NUCLEOTIDE SEQUENCE</scope>
    <source>
        <strain evidence="1">Berkeley</strain>
    </source>
</reference>
<gene>
    <name evidence="1" type="ORF">DSO57_1032219</name>
</gene>
<name>A0ACC2TZJ0_9FUNG</name>
<proteinExistence type="predicted"/>
<evidence type="ECO:0000313" key="1">
    <source>
        <dbReference type="EMBL" id="KAJ9079751.1"/>
    </source>
</evidence>
<dbReference type="EMBL" id="QTSX02001660">
    <property type="protein sequence ID" value="KAJ9079751.1"/>
    <property type="molecule type" value="Genomic_DNA"/>
</dbReference>
<evidence type="ECO:0000313" key="2">
    <source>
        <dbReference type="Proteomes" id="UP001165960"/>
    </source>
</evidence>